<evidence type="ECO:0000313" key="2">
    <source>
        <dbReference type="Proteomes" id="UP001628192"/>
    </source>
</evidence>
<gene>
    <name evidence="1" type="ORF">Defa_12910</name>
</gene>
<dbReference type="EMBL" id="BAAFSG010000001">
    <property type="protein sequence ID" value="GAB1253804.1"/>
    <property type="molecule type" value="Genomic_DNA"/>
</dbReference>
<keyword evidence="2" id="KW-1185">Reference proteome</keyword>
<comment type="caution">
    <text evidence="1">The sequence shown here is derived from an EMBL/GenBank/DDBJ whole genome shotgun (WGS) entry which is preliminary data.</text>
</comment>
<sequence>MEFQAAMADISSAKTLGPLTPQLVQNAWLYISCVISSSPGHNPTLNDEQIGHGFSSGMVILQFASTQRQR</sequence>
<dbReference type="Proteomes" id="UP001628192">
    <property type="component" value="Unassembled WGS sequence"/>
</dbReference>
<reference evidence="1 2" key="1">
    <citation type="journal article" date="2025" name="Int. J. Syst. Evol. Microbiol.">
        <title>Desulfovibrio falkowii sp. nov., Porphyromonas miyakawae sp. nov., Mediterraneibacter flintii sp. nov. and Owariibacterium komagatae gen. nov., sp. nov., isolated from human faeces.</title>
        <authorList>
            <person name="Hamaguchi T."/>
            <person name="Ohara M."/>
            <person name="Hisatomi A."/>
            <person name="Sekiguchi K."/>
            <person name="Takeda J.I."/>
            <person name="Ueyama J."/>
            <person name="Ito M."/>
            <person name="Nishiwaki H."/>
            <person name="Ogi T."/>
            <person name="Hirayama M."/>
            <person name="Ohkuma M."/>
            <person name="Sakamoto M."/>
            <person name="Ohno K."/>
        </authorList>
    </citation>
    <scope>NUCLEOTIDE SEQUENCE [LARGE SCALE GENOMIC DNA]</scope>
    <source>
        <strain evidence="1 2">13CB8C</strain>
    </source>
</reference>
<name>A0ABQ0E7S8_9BACT</name>
<protein>
    <submittedName>
        <fullName evidence="1">Uncharacterized protein</fullName>
    </submittedName>
</protein>
<organism evidence="1 2">
    <name type="scientific">Desulfovibrio falkowii</name>
    <dbReference type="NCBI Taxonomy" id="3136602"/>
    <lineage>
        <taxon>Bacteria</taxon>
        <taxon>Pseudomonadati</taxon>
        <taxon>Thermodesulfobacteriota</taxon>
        <taxon>Desulfovibrionia</taxon>
        <taxon>Desulfovibrionales</taxon>
        <taxon>Desulfovibrionaceae</taxon>
        <taxon>Desulfovibrio</taxon>
    </lineage>
</organism>
<evidence type="ECO:0000313" key="1">
    <source>
        <dbReference type="EMBL" id="GAB1253804.1"/>
    </source>
</evidence>
<accession>A0ABQ0E7S8</accession>
<proteinExistence type="predicted"/>